<dbReference type="EMBL" id="MU277192">
    <property type="protein sequence ID" value="KAI0066451.1"/>
    <property type="molecule type" value="Genomic_DNA"/>
</dbReference>
<organism evidence="1 2">
    <name type="scientific">Artomyces pyxidatus</name>
    <dbReference type="NCBI Taxonomy" id="48021"/>
    <lineage>
        <taxon>Eukaryota</taxon>
        <taxon>Fungi</taxon>
        <taxon>Dikarya</taxon>
        <taxon>Basidiomycota</taxon>
        <taxon>Agaricomycotina</taxon>
        <taxon>Agaricomycetes</taxon>
        <taxon>Russulales</taxon>
        <taxon>Auriscalpiaceae</taxon>
        <taxon>Artomyces</taxon>
    </lineage>
</organism>
<name>A0ACB8TDB3_9AGAM</name>
<comment type="caution">
    <text evidence="1">The sequence shown here is derived from an EMBL/GenBank/DDBJ whole genome shotgun (WGS) entry which is preliminary data.</text>
</comment>
<gene>
    <name evidence="1" type="ORF">BV25DRAFT_1820403</name>
</gene>
<reference evidence="1" key="1">
    <citation type="submission" date="2021-03" db="EMBL/GenBank/DDBJ databases">
        <authorList>
            <consortium name="DOE Joint Genome Institute"/>
            <person name="Ahrendt S."/>
            <person name="Looney B.P."/>
            <person name="Miyauchi S."/>
            <person name="Morin E."/>
            <person name="Drula E."/>
            <person name="Courty P.E."/>
            <person name="Chicoki N."/>
            <person name="Fauchery L."/>
            <person name="Kohler A."/>
            <person name="Kuo A."/>
            <person name="Labutti K."/>
            <person name="Pangilinan J."/>
            <person name="Lipzen A."/>
            <person name="Riley R."/>
            <person name="Andreopoulos W."/>
            <person name="He G."/>
            <person name="Johnson J."/>
            <person name="Barry K.W."/>
            <person name="Grigoriev I.V."/>
            <person name="Nagy L."/>
            <person name="Hibbett D."/>
            <person name="Henrissat B."/>
            <person name="Matheny P.B."/>
            <person name="Labbe J."/>
            <person name="Martin F."/>
        </authorList>
    </citation>
    <scope>NUCLEOTIDE SEQUENCE</scope>
    <source>
        <strain evidence="1">HHB10654</strain>
    </source>
</reference>
<reference evidence="1" key="2">
    <citation type="journal article" date="2022" name="New Phytol.">
        <title>Evolutionary transition to the ectomycorrhizal habit in the genomes of a hyperdiverse lineage of mushroom-forming fungi.</title>
        <authorList>
            <person name="Looney B."/>
            <person name="Miyauchi S."/>
            <person name="Morin E."/>
            <person name="Drula E."/>
            <person name="Courty P.E."/>
            <person name="Kohler A."/>
            <person name="Kuo A."/>
            <person name="LaButti K."/>
            <person name="Pangilinan J."/>
            <person name="Lipzen A."/>
            <person name="Riley R."/>
            <person name="Andreopoulos W."/>
            <person name="He G."/>
            <person name="Johnson J."/>
            <person name="Nolan M."/>
            <person name="Tritt A."/>
            <person name="Barry K.W."/>
            <person name="Grigoriev I.V."/>
            <person name="Nagy L.G."/>
            <person name="Hibbett D."/>
            <person name="Henrissat B."/>
            <person name="Matheny P.B."/>
            <person name="Labbe J."/>
            <person name="Martin F.M."/>
        </authorList>
    </citation>
    <scope>NUCLEOTIDE SEQUENCE</scope>
    <source>
        <strain evidence="1">HHB10654</strain>
    </source>
</reference>
<keyword evidence="2" id="KW-1185">Reference proteome</keyword>
<proteinExistence type="predicted"/>
<evidence type="ECO:0000313" key="2">
    <source>
        <dbReference type="Proteomes" id="UP000814140"/>
    </source>
</evidence>
<protein>
    <submittedName>
        <fullName evidence="1">Uncharacterized protein</fullName>
    </submittedName>
</protein>
<sequence>MNFHALMTFLALFAATLLSLVTAAPLASLELRDVYAPPVLYPHAGTIWKVGNYHNVTCLIVFLCRDTSNPPKDITNRIGEIYLTRNLVNINSMYPAAHFTFIADGDLTVTLASGFSILDGRVVVKVPDVTPGDKYAVVRKCRYLFPSISFTDRAQSWVTPETTAPSSRLLIRTRILC</sequence>
<evidence type="ECO:0000313" key="1">
    <source>
        <dbReference type="EMBL" id="KAI0066451.1"/>
    </source>
</evidence>
<dbReference type="Proteomes" id="UP000814140">
    <property type="component" value="Unassembled WGS sequence"/>
</dbReference>
<accession>A0ACB8TDB3</accession>